<dbReference type="InterPro" id="IPR043972">
    <property type="entry name" value="FUZ/MON1/HPS1_longin_1"/>
</dbReference>
<organism evidence="5">
    <name type="scientific">Soboliphyme baturini</name>
    <dbReference type="NCBI Taxonomy" id="241478"/>
    <lineage>
        <taxon>Eukaryota</taxon>
        <taxon>Metazoa</taxon>
        <taxon>Ecdysozoa</taxon>
        <taxon>Nematoda</taxon>
        <taxon>Enoplea</taxon>
        <taxon>Dorylaimia</taxon>
        <taxon>Dioctophymatida</taxon>
        <taxon>Dioctophymatoidea</taxon>
        <taxon>Soboliphymatidae</taxon>
        <taxon>Soboliphyme</taxon>
    </lineage>
</organism>
<evidence type="ECO:0000313" key="5">
    <source>
        <dbReference type="WBParaSite" id="SBAD_0001307201-mRNA-1"/>
    </source>
</evidence>
<reference evidence="5" key="1">
    <citation type="submission" date="2016-06" db="UniProtKB">
        <authorList>
            <consortium name="WormBaseParasite"/>
        </authorList>
    </citation>
    <scope>IDENTIFICATION</scope>
</reference>
<dbReference type="GO" id="GO:0035658">
    <property type="term" value="C:Mon1-Ccz1 complex"/>
    <property type="evidence" value="ECO:0007669"/>
    <property type="project" value="TreeGrafter"/>
</dbReference>
<dbReference type="PRINTS" id="PR01546">
    <property type="entry name" value="YEAST73DUF"/>
</dbReference>
<dbReference type="AlphaFoldDB" id="A0A183J9W4"/>
<comment type="function">
    <text evidence="1">Plays an important role in membrane trafficking through the secretory apparatus.</text>
</comment>
<reference evidence="3 4" key="2">
    <citation type="submission" date="2018-11" db="EMBL/GenBank/DDBJ databases">
        <authorList>
            <consortium name="Pathogen Informatics"/>
        </authorList>
    </citation>
    <scope>NUCLEOTIDE SEQUENCE [LARGE SCALE GENOMIC DNA]</scope>
</reference>
<accession>A0A183J9W4</accession>
<dbReference type="Pfam" id="PF19036">
    <property type="entry name" value="Fuz_longin_1"/>
    <property type="match status" value="1"/>
</dbReference>
<evidence type="ECO:0000313" key="3">
    <source>
        <dbReference type="EMBL" id="VDP50665.1"/>
    </source>
</evidence>
<evidence type="ECO:0000259" key="2">
    <source>
        <dbReference type="Pfam" id="PF19036"/>
    </source>
</evidence>
<gene>
    <name evidence="3" type="ORF">SBAD_LOCUS12662</name>
</gene>
<dbReference type="GO" id="GO:0016192">
    <property type="term" value="P:vesicle-mediated transport"/>
    <property type="evidence" value="ECO:0007669"/>
    <property type="project" value="InterPro"/>
</dbReference>
<feature type="domain" description="FUZ/MON1/HPS1 first Longin" evidence="2">
    <location>
        <begin position="1"/>
        <end position="99"/>
    </location>
</feature>
<dbReference type="OrthoDB" id="272411at2759"/>
<protein>
    <recommendedName>
        <fullName evidence="1">Vacuolar fusion protein MON1 homolog</fullName>
    </recommendedName>
</protein>
<dbReference type="GO" id="GO:0006623">
    <property type="term" value="P:protein targeting to vacuole"/>
    <property type="evidence" value="ECO:0007669"/>
    <property type="project" value="UniProtKB-UniRule"/>
</dbReference>
<dbReference type="InterPro" id="IPR004353">
    <property type="entry name" value="Mon1"/>
</dbReference>
<proteinExistence type="inferred from homology"/>
<dbReference type="PANTHER" id="PTHR13027:SF7">
    <property type="entry name" value="VACUOLAR FUSION PROTEIN MON1 HOMOLOG"/>
    <property type="match status" value="1"/>
</dbReference>
<sequence>MGVIQALCSFVTSMHAFNKLEWIVAGKLKIVFLPKSPLILVAASHTGDSTNQLSLLLIYVYQHILSVLTLSRLTRIFEQRKNFDLRRLLGGTDKIIDNFLNSTETDLSVVLNAFRCHAMPFSLRESIVQTMVQYCAKAKAMVFAVLLFNNRVIALAGRKKSFLNAHISYLGDHCPTCLVLFGIDVSGFFTMSEIKKNILEVILSLSHVSCFDLVLQR</sequence>
<evidence type="ECO:0000313" key="4">
    <source>
        <dbReference type="Proteomes" id="UP000270296"/>
    </source>
</evidence>
<dbReference type="Proteomes" id="UP000270296">
    <property type="component" value="Unassembled WGS sequence"/>
</dbReference>
<comment type="similarity">
    <text evidence="1">Belongs to the MON1/SAND family.</text>
</comment>
<dbReference type="EMBL" id="UZAM01018434">
    <property type="protein sequence ID" value="VDP50665.1"/>
    <property type="molecule type" value="Genomic_DNA"/>
</dbReference>
<dbReference type="PANTHER" id="PTHR13027">
    <property type="entry name" value="SAND PROTEIN-RELATED"/>
    <property type="match status" value="1"/>
</dbReference>
<name>A0A183J9W4_9BILA</name>
<evidence type="ECO:0000256" key="1">
    <source>
        <dbReference type="RuleBase" id="RU367048"/>
    </source>
</evidence>
<keyword evidence="4" id="KW-1185">Reference proteome</keyword>
<dbReference type="WBParaSite" id="SBAD_0001307201-mRNA-1">
    <property type="protein sequence ID" value="SBAD_0001307201-mRNA-1"/>
    <property type="gene ID" value="SBAD_0001307201"/>
</dbReference>